<evidence type="ECO:0000256" key="3">
    <source>
        <dbReference type="ARBA" id="ARBA00022692"/>
    </source>
</evidence>
<proteinExistence type="predicted"/>
<dbReference type="Pfam" id="PF00664">
    <property type="entry name" value="ABC_membrane"/>
    <property type="match status" value="1"/>
</dbReference>
<keyword evidence="6 8" id="KW-1133">Transmembrane helix</keyword>
<evidence type="ECO:0000259" key="9">
    <source>
        <dbReference type="PROSITE" id="PS50893"/>
    </source>
</evidence>
<dbReference type="PROSITE" id="PS00211">
    <property type="entry name" value="ABC_TRANSPORTER_1"/>
    <property type="match status" value="1"/>
</dbReference>
<organism evidence="11 12">
    <name type="scientific">Rubellicoccus peritrichatus</name>
    <dbReference type="NCBI Taxonomy" id="3080537"/>
    <lineage>
        <taxon>Bacteria</taxon>
        <taxon>Pseudomonadati</taxon>
        <taxon>Verrucomicrobiota</taxon>
        <taxon>Opitutia</taxon>
        <taxon>Puniceicoccales</taxon>
        <taxon>Cerasicoccaceae</taxon>
        <taxon>Rubellicoccus</taxon>
    </lineage>
</organism>
<evidence type="ECO:0000259" key="10">
    <source>
        <dbReference type="PROSITE" id="PS50929"/>
    </source>
</evidence>
<accession>A0AAQ3LDG9</accession>
<dbReference type="InterPro" id="IPR003439">
    <property type="entry name" value="ABC_transporter-like_ATP-bd"/>
</dbReference>
<dbReference type="FunFam" id="3.40.50.300:FF:000287">
    <property type="entry name" value="Multidrug ABC transporter ATP-binding protein"/>
    <property type="match status" value="1"/>
</dbReference>
<dbReference type="GO" id="GO:0016887">
    <property type="term" value="F:ATP hydrolysis activity"/>
    <property type="evidence" value="ECO:0007669"/>
    <property type="project" value="InterPro"/>
</dbReference>
<keyword evidence="5 11" id="KW-0067">ATP-binding</keyword>
<evidence type="ECO:0000256" key="4">
    <source>
        <dbReference type="ARBA" id="ARBA00022741"/>
    </source>
</evidence>
<protein>
    <submittedName>
        <fullName evidence="11">ABC transporter ATP-binding protein</fullName>
    </submittedName>
</protein>
<dbReference type="InterPro" id="IPR017871">
    <property type="entry name" value="ABC_transporter-like_CS"/>
</dbReference>
<evidence type="ECO:0000256" key="7">
    <source>
        <dbReference type="ARBA" id="ARBA00023136"/>
    </source>
</evidence>
<dbReference type="GO" id="GO:0015421">
    <property type="term" value="F:ABC-type oligopeptide transporter activity"/>
    <property type="evidence" value="ECO:0007669"/>
    <property type="project" value="TreeGrafter"/>
</dbReference>
<feature type="transmembrane region" description="Helical" evidence="8">
    <location>
        <begin position="419"/>
        <end position="439"/>
    </location>
</feature>
<dbReference type="EMBL" id="CP136920">
    <property type="protein sequence ID" value="WOO43362.1"/>
    <property type="molecule type" value="Genomic_DNA"/>
</dbReference>
<evidence type="ECO:0000313" key="12">
    <source>
        <dbReference type="Proteomes" id="UP001304300"/>
    </source>
</evidence>
<keyword evidence="3 8" id="KW-0812">Transmembrane</keyword>
<dbReference type="SUPFAM" id="SSF90123">
    <property type="entry name" value="ABC transporter transmembrane region"/>
    <property type="match status" value="1"/>
</dbReference>
<name>A0AAQ3LDG9_9BACT</name>
<comment type="subcellular location">
    <subcellularLocation>
        <location evidence="1">Cell membrane</location>
        <topology evidence="1">Multi-pass membrane protein</topology>
    </subcellularLocation>
</comment>
<feature type="transmembrane region" description="Helical" evidence="8">
    <location>
        <begin position="451"/>
        <end position="471"/>
    </location>
</feature>
<keyword evidence="4" id="KW-0547">Nucleotide-binding</keyword>
<keyword evidence="2" id="KW-0813">Transport</keyword>
<reference evidence="11 12" key="1">
    <citation type="submission" date="2023-10" db="EMBL/GenBank/DDBJ databases">
        <title>Rubellicoccus peritrichatus gen. nov., sp. nov., isolated from an algae of coral reef tank.</title>
        <authorList>
            <person name="Luo J."/>
        </authorList>
    </citation>
    <scope>NUCLEOTIDE SEQUENCE [LARGE SCALE GENOMIC DNA]</scope>
    <source>
        <strain evidence="11 12">CR14</strain>
    </source>
</reference>
<dbReference type="InterPro" id="IPR036640">
    <property type="entry name" value="ABC1_TM_sf"/>
</dbReference>
<feature type="transmembrane region" description="Helical" evidence="8">
    <location>
        <begin position="232"/>
        <end position="252"/>
    </location>
</feature>
<dbReference type="PANTHER" id="PTHR43394">
    <property type="entry name" value="ATP-DEPENDENT PERMEASE MDL1, MITOCHONDRIAL"/>
    <property type="match status" value="1"/>
</dbReference>
<dbReference type="Pfam" id="PF00005">
    <property type="entry name" value="ABC_tran"/>
    <property type="match status" value="1"/>
</dbReference>
<dbReference type="InterPro" id="IPR003593">
    <property type="entry name" value="AAA+_ATPase"/>
</dbReference>
<feature type="domain" description="ABC transmembrane type-1" evidence="10">
    <location>
        <begin position="189"/>
        <end position="483"/>
    </location>
</feature>
<dbReference type="GO" id="GO:0005524">
    <property type="term" value="F:ATP binding"/>
    <property type="evidence" value="ECO:0007669"/>
    <property type="project" value="UniProtKB-KW"/>
</dbReference>
<dbReference type="InterPro" id="IPR011527">
    <property type="entry name" value="ABC1_TM_dom"/>
</dbReference>
<feature type="transmembrane region" description="Helical" evidence="8">
    <location>
        <begin position="303"/>
        <end position="331"/>
    </location>
</feature>
<dbReference type="Gene3D" id="3.40.50.300">
    <property type="entry name" value="P-loop containing nucleotide triphosphate hydrolases"/>
    <property type="match status" value="1"/>
</dbReference>
<evidence type="ECO:0000256" key="8">
    <source>
        <dbReference type="SAM" id="Phobius"/>
    </source>
</evidence>
<sequence length="762" mass="85776">MNSQSFQHNRRLLQRYTDQPDVLPDAIRRKVESAWGGQAIQLYAMGDLDASLKLAQIWLLVGAEHCAVVRETEGDLDVTSFPRSKIKDVRETAGLSCTQLSLRSETGEPSLAVLRYSQRQRQAFSAIIFVLKQQLEGRVVSPKDADEAYADAMAGPIRKARSNKDNTKAAVVWRLLSYLKPYRVRFGMGVLAAFALTAVALVPPFLTKELLDGYVWPFSRGEITYDAAMHGAWWLLGILVAMVLARLGFVWLRLRFLTTVGEEVARDLRDDIYDHLHKLSVSYFSEHQTGSIISRVSSDTDRIWDFIAFGIAELMLSLLMILGLSTVLLLLDWQLGLILILPLPVIFYLIYLMGAKLHAVFIRIWQKWSNMTAVLSDTIPGMRVVKAFNQEDQERSRFFKRNRDVAEEANLIHKTWTTIWPLIFFMLEVMTLLVWFFALPRLFGEAGAGQTMQPGLFVSFLLYMGMFIGPIDQIGMITRMINRSLSSAHRVFEILDTEPDVVAKEEPIDPGRVEGHIAFEDVTFGYEPVRQILKGISFNVKPGEMIGLVGPSGSGKTTIINLIARFYDVQSGRVLIDGNDICDLDPGAYRSQIGMVLQDPYLFHGSLLDNIRYGHRNASLDEVVQAARAANAHEFICKLPQGYDTVVGERGHTLSGGERQRVSIARAILHNPRILILDEATSSVDTETERNIQDAIERLVSGRTVIAIAHRLSTLRRANRILVVKDGKLAEQGTHEELLALEDGVYRKLNSMQKELHEMYAV</sequence>
<evidence type="ECO:0000256" key="5">
    <source>
        <dbReference type="ARBA" id="ARBA00022840"/>
    </source>
</evidence>
<feature type="transmembrane region" description="Helical" evidence="8">
    <location>
        <begin position="184"/>
        <end position="206"/>
    </location>
</feature>
<dbReference type="PROSITE" id="PS50893">
    <property type="entry name" value="ABC_TRANSPORTER_2"/>
    <property type="match status" value="1"/>
</dbReference>
<dbReference type="AlphaFoldDB" id="A0AAQ3LDG9"/>
<dbReference type="Proteomes" id="UP001304300">
    <property type="component" value="Chromosome"/>
</dbReference>
<feature type="domain" description="ABC transporter" evidence="9">
    <location>
        <begin position="517"/>
        <end position="751"/>
    </location>
</feature>
<dbReference type="PROSITE" id="PS50929">
    <property type="entry name" value="ABC_TM1F"/>
    <property type="match status" value="1"/>
</dbReference>
<dbReference type="SMART" id="SM00382">
    <property type="entry name" value="AAA"/>
    <property type="match status" value="1"/>
</dbReference>
<keyword evidence="7 8" id="KW-0472">Membrane</keyword>
<dbReference type="GO" id="GO:0005886">
    <property type="term" value="C:plasma membrane"/>
    <property type="evidence" value="ECO:0007669"/>
    <property type="project" value="UniProtKB-SubCell"/>
</dbReference>
<dbReference type="PANTHER" id="PTHR43394:SF1">
    <property type="entry name" value="ATP-BINDING CASSETTE SUB-FAMILY B MEMBER 10, MITOCHONDRIAL"/>
    <property type="match status" value="1"/>
</dbReference>
<keyword evidence="12" id="KW-1185">Reference proteome</keyword>
<evidence type="ECO:0000313" key="11">
    <source>
        <dbReference type="EMBL" id="WOO43362.1"/>
    </source>
</evidence>
<dbReference type="SUPFAM" id="SSF52540">
    <property type="entry name" value="P-loop containing nucleoside triphosphate hydrolases"/>
    <property type="match status" value="1"/>
</dbReference>
<gene>
    <name evidence="11" type="ORF">RZN69_09705</name>
</gene>
<dbReference type="InterPro" id="IPR027417">
    <property type="entry name" value="P-loop_NTPase"/>
</dbReference>
<feature type="transmembrane region" description="Helical" evidence="8">
    <location>
        <begin position="337"/>
        <end position="361"/>
    </location>
</feature>
<dbReference type="RefSeq" id="WP_317835911.1">
    <property type="nucleotide sequence ID" value="NZ_CP136920.1"/>
</dbReference>
<dbReference type="KEGG" id="puo:RZN69_09705"/>
<dbReference type="InterPro" id="IPR039421">
    <property type="entry name" value="Type_1_exporter"/>
</dbReference>
<evidence type="ECO:0000256" key="6">
    <source>
        <dbReference type="ARBA" id="ARBA00022989"/>
    </source>
</evidence>
<dbReference type="Gene3D" id="1.20.1560.10">
    <property type="entry name" value="ABC transporter type 1, transmembrane domain"/>
    <property type="match status" value="1"/>
</dbReference>
<evidence type="ECO:0000256" key="2">
    <source>
        <dbReference type="ARBA" id="ARBA00022448"/>
    </source>
</evidence>
<evidence type="ECO:0000256" key="1">
    <source>
        <dbReference type="ARBA" id="ARBA00004651"/>
    </source>
</evidence>